<protein>
    <submittedName>
        <fullName evidence="2">Uncharacterized protein</fullName>
    </submittedName>
</protein>
<reference evidence="2 3" key="1">
    <citation type="journal article" date="2013" name="Genome Announc.">
        <title>Draft Genome Sequence of Rhodococcus rhodnii Strain LMG5362, a Symbiont of Rhodnius prolixus (Hemiptera, Reduviidae, Triatominae), the Principle Vector of Trypanosoma cruzi.</title>
        <authorList>
            <person name="Pachebat J.A."/>
            <person name="van Keulen G."/>
            <person name="Whitten M.M."/>
            <person name="Girdwood S."/>
            <person name="Del Sol R."/>
            <person name="Dyson P.J."/>
            <person name="Facey P.D."/>
        </authorList>
    </citation>
    <scope>NUCLEOTIDE SEQUENCE [LARGE SCALE GENOMIC DNA]</scope>
    <source>
        <strain evidence="2 3">LMG 5362</strain>
    </source>
</reference>
<name>R7WRE4_9NOCA</name>
<accession>R7WRE4</accession>
<evidence type="ECO:0000313" key="3">
    <source>
        <dbReference type="Proteomes" id="UP000013525"/>
    </source>
</evidence>
<dbReference type="Proteomes" id="UP000013525">
    <property type="component" value="Unassembled WGS sequence"/>
</dbReference>
<feature type="transmembrane region" description="Helical" evidence="1">
    <location>
        <begin position="12"/>
        <end position="36"/>
    </location>
</feature>
<sequence>MQLLTPSVWEGISTVTVVIVLFLLHAVAMIRGWIIFGPAHREIVKAKNDAITHLQGRSLEDQSIIAQQAATIAEQKVAGEVSAHILDAIREATQRQQS</sequence>
<proteinExistence type="predicted"/>
<comment type="caution">
    <text evidence="2">The sequence shown here is derived from an EMBL/GenBank/DDBJ whole genome shotgun (WGS) entry which is preliminary data.</text>
</comment>
<evidence type="ECO:0000256" key="1">
    <source>
        <dbReference type="SAM" id="Phobius"/>
    </source>
</evidence>
<evidence type="ECO:0000313" key="2">
    <source>
        <dbReference type="EMBL" id="EOM77893.1"/>
    </source>
</evidence>
<gene>
    <name evidence="2" type="ORF">Rrhod_0702</name>
</gene>
<dbReference type="EMBL" id="APMY01000021">
    <property type="protein sequence ID" value="EOM77893.1"/>
    <property type="molecule type" value="Genomic_DNA"/>
</dbReference>
<keyword evidence="1" id="KW-0812">Transmembrane</keyword>
<dbReference type="PATRIC" id="fig|1273125.3.peg.676"/>
<dbReference type="AlphaFoldDB" id="R7WRE4"/>
<organism evidence="2 3">
    <name type="scientific">Rhodococcus rhodnii LMG 5362</name>
    <dbReference type="NCBI Taxonomy" id="1273125"/>
    <lineage>
        <taxon>Bacteria</taxon>
        <taxon>Bacillati</taxon>
        <taxon>Actinomycetota</taxon>
        <taxon>Actinomycetes</taxon>
        <taxon>Mycobacteriales</taxon>
        <taxon>Nocardiaceae</taxon>
        <taxon>Rhodococcus</taxon>
    </lineage>
</organism>
<keyword evidence="1" id="KW-0472">Membrane</keyword>
<keyword evidence="3" id="KW-1185">Reference proteome</keyword>
<keyword evidence="1" id="KW-1133">Transmembrane helix</keyword>